<reference evidence="2 3" key="1">
    <citation type="submission" date="2024-09" db="EMBL/GenBank/DDBJ databases">
        <authorList>
            <person name="Sun Q."/>
            <person name="Mori K."/>
        </authorList>
    </citation>
    <scope>NUCLEOTIDE SEQUENCE [LARGE SCALE GENOMIC DNA]</scope>
    <source>
        <strain evidence="2 3">KCTC 23279</strain>
    </source>
</reference>
<dbReference type="InterPro" id="IPR001387">
    <property type="entry name" value="Cro/C1-type_HTH"/>
</dbReference>
<dbReference type="RefSeq" id="WP_378389935.1">
    <property type="nucleotide sequence ID" value="NZ_JBHLWM010000006.1"/>
</dbReference>
<dbReference type="CDD" id="cd00093">
    <property type="entry name" value="HTH_XRE"/>
    <property type="match status" value="1"/>
</dbReference>
<evidence type="ECO:0000313" key="2">
    <source>
        <dbReference type="EMBL" id="MFC0242202.1"/>
    </source>
</evidence>
<keyword evidence="3" id="KW-1185">Reference proteome</keyword>
<dbReference type="Proteomes" id="UP001589775">
    <property type="component" value="Unassembled WGS sequence"/>
</dbReference>
<dbReference type="EMBL" id="JBHLWM010000006">
    <property type="protein sequence ID" value="MFC0242202.1"/>
    <property type="molecule type" value="Genomic_DNA"/>
</dbReference>
<comment type="caution">
    <text evidence="2">The sequence shown here is derived from an EMBL/GenBank/DDBJ whole genome shotgun (WGS) entry which is preliminary data.</text>
</comment>
<protein>
    <submittedName>
        <fullName evidence="2">Uncharacterized protein</fullName>
    </submittedName>
</protein>
<feature type="compositionally biased region" description="Basic and acidic residues" evidence="1">
    <location>
        <begin position="206"/>
        <end position="217"/>
    </location>
</feature>
<evidence type="ECO:0000256" key="1">
    <source>
        <dbReference type="SAM" id="MobiDB-lite"/>
    </source>
</evidence>
<feature type="region of interest" description="Disordered" evidence="1">
    <location>
        <begin position="205"/>
        <end position="230"/>
    </location>
</feature>
<feature type="compositionally biased region" description="Basic residues" evidence="1">
    <location>
        <begin position="221"/>
        <end position="230"/>
    </location>
</feature>
<organism evidence="2 3">
    <name type="scientific">Rhodopseudomonas telluris</name>
    <dbReference type="NCBI Taxonomy" id="644215"/>
    <lineage>
        <taxon>Bacteria</taxon>
        <taxon>Pseudomonadati</taxon>
        <taxon>Pseudomonadota</taxon>
        <taxon>Alphaproteobacteria</taxon>
        <taxon>Hyphomicrobiales</taxon>
        <taxon>Nitrobacteraceae</taxon>
        <taxon>Rhodopseudomonas</taxon>
    </lineage>
</organism>
<gene>
    <name evidence="2" type="ORF">ACFFJ6_17055</name>
</gene>
<sequence length="230" mass="26432">MDYIPFMRSLFDPPIFRLRVPPAEPVDGEAPIVGKRPRGSRRPHTDAKTLEVRRLIEQTRLTYGEIAKKTGVGRASICRWTRDGGWKRPLFAPRATDTVPSIRASQRLKLRKLAERLHMLAERAIRELEADPQVDIDKLMQALQVLKMARLEAMGRRRRRRAPDGTAYPGSWWISRDEAIRSALKEIHRGGVDVDKVPDEAMQLFEDAHAPPDDHPALHPPKARRGRRRR</sequence>
<name>A0ABV6EVG0_9BRAD</name>
<evidence type="ECO:0000313" key="3">
    <source>
        <dbReference type="Proteomes" id="UP001589775"/>
    </source>
</evidence>
<accession>A0ABV6EVG0</accession>
<proteinExistence type="predicted"/>